<evidence type="ECO:0000256" key="1">
    <source>
        <dbReference type="SAM" id="Coils"/>
    </source>
</evidence>
<evidence type="ECO:0000256" key="2">
    <source>
        <dbReference type="SAM" id="MobiDB-lite"/>
    </source>
</evidence>
<accession>A0A2H1WRT8</accession>
<feature type="coiled-coil region" evidence="1">
    <location>
        <begin position="112"/>
        <end position="169"/>
    </location>
</feature>
<feature type="region of interest" description="Disordered" evidence="2">
    <location>
        <begin position="64"/>
        <end position="110"/>
    </location>
</feature>
<proteinExistence type="predicted"/>
<gene>
    <name evidence="3" type="ORF">SFRICE_025880</name>
</gene>
<keyword evidence="1" id="KW-0175">Coiled coil</keyword>
<feature type="compositionally biased region" description="Polar residues" evidence="2">
    <location>
        <begin position="64"/>
        <end position="88"/>
    </location>
</feature>
<feature type="compositionally biased region" description="Basic and acidic residues" evidence="2">
    <location>
        <begin position="92"/>
        <end position="101"/>
    </location>
</feature>
<name>A0A2H1WRT8_SPOFR</name>
<organism evidence="3">
    <name type="scientific">Spodoptera frugiperda</name>
    <name type="common">Fall armyworm</name>
    <dbReference type="NCBI Taxonomy" id="7108"/>
    <lineage>
        <taxon>Eukaryota</taxon>
        <taxon>Metazoa</taxon>
        <taxon>Ecdysozoa</taxon>
        <taxon>Arthropoda</taxon>
        <taxon>Hexapoda</taxon>
        <taxon>Insecta</taxon>
        <taxon>Pterygota</taxon>
        <taxon>Neoptera</taxon>
        <taxon>Endopterygota</taxon>
        <taxon>Lepidoptera</taxon>
        <taxon>Glossata</taxon>
        <taxon>Ditrysia</taxon>
        <taxon>Noctuoidea</taxon>
        <taxon>Noctuidae</taxon>
        <taxon>Amphipyrinae</taxon>
        <taxon>Spodoptera</taxon>
    </lineage>
</organism>
<evidence type="ECO:0000313" key="3">
    <source>
        <dbReference type="EMBL" id="SOQ55771.1"/>
    </source>
</evidence>
<dbReference type="EMBL" id="ODYU01010568">
    <property type="protein sequence ID" value="SOQ55771.1"/>
    <property type="molecule type" value="Genomic_DNA"/>
</dbReference>
<sequence length="228" mass="26291">MKRLKWKTIARKAIDAEKTDDMADDDSELEFDIEPGNVGDECRRYLKERFRGQSMPPEAVRLLNQLNQSAQGSGVNATPQDGQASTAQGKKPAAEQKETKTPKKRKSLDPELLAMKNQLNEAQSKYRKCRIDLRGYEDQKTANRHKERIQNLYEQLQNEIKKYKDFAEKRKVDVDEYVLNLDQRINGTNEHNKQTSVDGECGHTDNEPQINVEKSNENVYNIIIKIPK</sequence>
<reference evidence="3" key="1">
    <citation type="submission" date="2016-07" db="EMBL/GenBank/DDBJ databases">
        <authorList>
            <person name="Bretaudeau A."/>
        </authorList>
    </citation>
    <scope>NUCLEOTIDE SEQUENCE</scope>
    <source>
        <strain evidence="3">Rice</strain>
        <tissue evidence="3">Whole body</tissue>
    </source>
</reference>
<protein>
    <submittedName>
        <fullName evidence="3">SFRICE_025880</fullName>
    </submittedName>
</protein>
<dbReference type="AlphaFoldDB" id="A0A2H1WRT8"/>